<accession>A0A2U3RE56</accession>
<dbReference type="RefSeq" id="WP_080503914.1">
    <property type="nucleotide sequence ID" value="NZ_CP142420.1"/>
</dbReference>
<gene>
    <name evidence="2" type="ORF">KATO_01881</name>
</gene>
<dbReference type="InterPro" id="IPR025668">
    <property type="entry name" value="Tnp_DDE_dom"/>
</dbReference>
<proteinExistence type="predicted"/>
<evidence type="ECO:0000313" key="2">
    <source>
        <dbReference type="EMBL" id="SPR11514.1"/>
    </source>
</evidence>
<reference evidence="3" key="1">
    <citation type="submission" date="2018-03" db="EMBL/GenBank/DDBJ databases">
        <authorList>
            <person name="Batty M. E."/>
            <person name="Batty M E."/>
        </authorList>
    </citation>
    <scope>NUCLEOTIDE SEQUENCE [LARGE SCALE GENOMIC DNA]</scope>
</reference>
<dbReference type="Proteomes" id="UP000244992">
    <property type="component" value="Chromosome I"/>
</dbReference>
<dbReference type="Pfam" id="PF13612">
    <property type="entry name" value="DDE_Tnp_1_3"/>
    <property type="match status" value="1"/>
</dbReference>
<name>A0A2U3RE56_ORITS</name>
<sequence length="47" mass="5731">MKIRFNIKEKVIHPIKSLILSKRHIIETINGQLKYLFHTDHTRYRSL</sequence>
<dbReference type="EMBL" id="LS398550">
    <property type="protein sequence ID" value="SPR11514.1"/>
    <property type="molecule type" value="Genomic_DNA"/>
</dbReference>
<organism evidence="2 3">
    <name type="scientific">Orientia tsutsugamushi</name>
    <name type="common">Rickettsia tsutsugamushi</name>
    <dbReference type="NCBI Taxonomy" id="784"/>
    <lineage>
        <taxon>Bacteria</taxon>
        <taxon>Pseudomonadati</taxon>
        <taxon>Pseudomonadota</taxon>
        <taxon>Alphaproteobacteria</taxon>
        <taxon>Rickettsiales</taxon>
        <taxon>Rickettsiaceae</taxon>
        <taxon>Rickettsieae</taxon>
        <taxon>Orientia</taxon>
    </lineage>
</organism>
<feature type="domain" description="Transposase DDE" evidence="1">
    <location>
        <begin position="2"/>
        <end position="46"/>
    </location>
</feature>
<evidence type="ECO:0000259" key="1">
    <source>
        <dbReference type="Pfam" id="PF13612"/>
    </source>
</evidence>
<evidence type="ECO:0000313" key="3">
    <source>
        <dbReference type="Proteomes" id="UP000244992"/>
    </source>
</evidence>
<protein>
    <submittedName>
        <fullName evidence="2">Transposase</fullName>
    </submittedName>
</protein>
<dbReference type="AlphaFoldDB" id="A0A2U3RE56"/>